<evidence type="ECO:0000313" key="2">
    <source>
        <dbReference type="EMBL" id="MCV9389153.1"/>
    </source>
</evidence>
<organism evidence="2 3">
    <name type="scientific">Reichenbachiella ulvae</name>
    <dbReference type="NCBI Taxonomy" id="2980104"/>
    <lineage>
        <taxon>Bacteria</taxon>
        <taxon>Pseudomonadati</taxon>
        <taxon>Bacteroidota</taxon>
        <taxon>Cytophagia</taxon>
        <taxon>Cytophagales</taxon>
        <taxon>Reichenbachiellaceae</taxon>
        <taxon>Reichenbachiella</taxon>
    </lineage>
</organism>
<dbReference type="SUPFAM" id="SSF56300">
    <property type="entry name" value="Metallo-dependent phosphatases"/>
    <property type="match status" value="1"/>
</dbReference>
<evidence type="ECO:0000313" key="3">
    <source>
        <dbReference type="Proteomes" id="UP001300692"/>
    </source>
</evidence>
<dbReference type="InterPro" id="IPR029052">
    <property type="entry name" value="Metallo-depent_PP-like"/>
</dbReference>
<dbReference type="EMBL" id="JAOYOD010000001">
    <property type="protein sequence ID" value="MCV9389153.1"/>
    <property type="molecule type" value="Genomic_DNA"/>
</dbReference>
<comment type="caution">
    <text evidence="2">The sequence shown here is derived from an EMBL/GenBank/DDBJ whole genome shotgun (WGS) entry which is preliminary data.</text>
</comment>
<dbReference type="Pfam" id="PF00149">
    <property type="entry name" value="Metallophos"/>
    <property type="match status" value="1"/>
</dbReference>
<name>A0ABT3D027_9BACT</name>
<gene>
    <name evidence="2" type="ORF">N7U62_20980</name>
</gene>
<dbReference type="PANTHER" id="PTHR37844:SF1">
    <property type="entry name" value="CALCINEURIN-LIKE PHOSPHOESTERASE DOMAIN-CONTAINING PROTEIN"/>
    <property type="match status" value="1"/>
</dbReference>
<feature type="domain" description="Calcineurin-like phosphoesterase" evidence="1">
    <location>
        <begin position="1"/>
        <end position="217"/>
    </location>
</feature>
<sequence length="252" mass="29636">MKIQIASDLHTEFEENRAFLNLYPIKPVAPILILAGDIKILNHHSDDHYDFLKYVSDHWEQTYIVPGNHEFYHFGDLSTAFDLDLELYSNVKYLNHQRIELDHFEVFFSTLWSKAEPLVESMISDFKNCKYGSEDYTIAHHNHLHVEAVKWLNQELSKPKTKPRVVASHFVPCWAADAFPKGFNERGIAMKDYYTAKLDDQIQKWDVDFWIYGHNHYNRDSKLGNTQFVSNMLGYVFRDNPDSFRGDKVIEV</sequence>
<dbReference type="RefSeq" id="WP_264140076.1">
    <property type="nucleotide sequence ID" value="NZ_JAOYOD010000001.1"/>
</dbReference>
<accession>A0ABT3D027</accession>
<reference evidence="2 3" key="1">
    <citation type="submission" date="2022-10" db="EMBL/GenBank/DDBJ databases">
        <title>Comparative genomics and taxonomic characterization of three novel marine species of genus Reichenbachiella exhibiting antioxidant and polysaccharide degradation activities.</title>
        <authorList>
            <person name="Muhammad N."/>
            <person name="Lee Y.-J."/>
            <person name="Ko J."/>
            <person name="Kim S.-G."/>
        </authorList>
    </citation>
    <scope>NUCLEOTIDE SEQUENCE [LARGE SCALE GENOMIC DNA]</scope>
    <source>
        <strain evidence="2 3">ABR2-5</strain>
    </source>
</reference>
<dbReference type="InterPro" id="IPR004843">
    <property type="entry name" value="Calcineurin-like_PHP"/>
</dbReference>
<keyword evidence="3" id="KW-1185">Reference proteome</keyword>
<dbReference type="Proteomes" id="UP001300692">
    <property type="component" value="Unassembled WGS sequence"/>
</dbReference>
<evidence type="ECO:0000259" key="1">
    <source>
        <dbReference type="Pfam" id="PF00149"/>
    </source>
</evidence>
<proteinExistence type="predicted"/>
<protein>
    <submittedName>
        <fullName evidence="2">Metallophosphoesterase</fullName>
    </submittedName>
</protein>
<dbReference type="PANTHER" id="PTHR37844">
    <property type="entry name" value="SER/THR PROTEIN PHOSPHATASE SUPERFAMILY (AFU_ORTHOLOGUE AFUA_1G14840)"/>
    <property type="match status" value="1"/>
</dbReference>
<dbReference type="Gene3D" id="3.60.21.10">
    <property type="match status" value="1"/>
</dbReference>